<proteinExistence type="predicted"/>
<keyword evidence="3" id="KW-1185">Reference proteome</keyword>
<evidence type="ECO:0000313" key="2">
    <source>
        <dbReference type="EMBL" id="KAF0980706.1"/>
    </source>
</evidence>
<organism evidence="2 3">
    <name type="scientific">Naegleria fowleri</name>
    <name type="common">Brain eating amoeba</name>
    <dbReference type="NCBI Taxonomy" id="5763"/>
    <lineage>
        <taxon>Eukaryota</taxon>
        <taxon>Discoba</taxon>
        <taxon>Heterolobosea</taxon>
        <taxon>Tetramitia</taxon>
        <taxon>Eutetramitia</taxon>
        <taxon>Vahlkampfiidae</taxon>
        <taxon>Naegleria</taxon>
    </lineage>
</organism>
<gene>
    <name evidence="2" type="ORF">FDP41_013189</name>
</gene>
<dbReference type="VEuPathDB" id="AmoebaDB:FDP41_013189"/>
<dbReference type="Proteomes" id="UP000444721">
    <property type="component" value="Unassembled WGS sequence"/>
</dbReference>
<dbReference type="EMBL" id="VFQX01000017">
    <property type="protein sequence ID" value="KAF0980706.1"/>
    <property type="molecule type" value="Genomic_DNA"/>
</dbReference>
<dbReference type="RefSeq" id="XP_044565419.1">
    <property type="nucleotide sequence ID" value="XM_044703791.1"/>
</dbReference>
<comment type="caution">
    <text evidence="2">The sequence shown here is derived from an EMBL/GenBank/DDBJ whole genome shotgun (WGS) entry which is preliminary data.</text>
</comment>
<feature type="compositionally biased region" description="Low complexity" evidence="1">
    <location>
        <begin position="15"/>
        <end position="37"/>
    </location>
</feature>
<name>A0A6A5BZ75_NAEFO</name>
<evidence type="ECO:0000256" key="1">
    <source>
        <dbReference type="SAM" id="MobiDB-lite"/>
    </source>
</evidence>
<dbReference type="GeneID" id="68120404"/>
<dbReference type="OrthoDB" id="10432430at2759"/>
<reference evidence="2 3" key="1">
    <citation type="journal article" date="2019" name="Sci. Rep.">
        <title>Nanopore sequencing improves the draft genome of the human pathogenic amoeba Naegleria fowleri.</title>
        <authorList>
            <person name="Liechti N."/>
            <person name="Schurch N."/>
            <person name="Bruggmann R."/>
            <person name="Wittwer M."/>
        </authorList>
    </citation>
    <scope>NUCLEOTIDE SEQUENCE [LARGE SCALE GENOMIC DNA]</scope>
    <source>
        <strain evidence="2 3">ATCC 30894</strain>
    </source>
</reference>
<evidence type="ECO:0000313" key="3">
    <source>
        <dbReference type="Proteomes" id="UP000444721"/>
    </source>
</evidence>
<dbReference type="AlphaFoldDB" id="A0A6A5BZ75"/>
<feature type="compositionally biased region" description="Polar residues" evidence="1">
    <location>
        <begin position="1"/>
        <end position="14"/>
    </location>
</feature>
<feature type="region of interest" description="Disordered" evidence="1">
    <location>
        <begin position="1"/>
        <end position="73"/>
    </location>
</feature>
<accession>A0A6A5BZ75</accession>
<sequence>MPSPTLKTNTRTQMNSNTDTTSSVSVSSPTFAPSSTSNQPSKSIFDKISSRISTSGNNNQHSNSSQDGNNSIKRGLSMRFSKAIGSKVLFRPNDSDFSSLSKVDQPLVEFESSRAQKTRSVSIMVPNYDLAEKQGISRQAILESERVTNFKLQMKKRKQKGRTSFAHLITKRTISTRGRNNSDDSDLVECK</sequence>
<protein>
    <submittedName>
        <fullName evidence="2">Uncharacterized protein</fullName>
    </submittedName>
</protein>
<feature type="compositionally biased region" description="Low complexity" evidence="1">
    <location>
        <begin position="53"/>
        <end position="71"/>
    </location>
</feature>
<dbReference type="VEuPathDB" id="AmoebaDB:NF0027720"/>
<dbReference type="VEuPathDB" id="AmoebaDB:NfTy_036080"/>